<proteinExistence type="predicted"/>
<sequence length="91" mass="10459">MEPAPLVTCQLERRSDCRRDHTWVTTTGDKDWSVVRVGKEGRSGEGVSHKYFTRNHTTTLQNVRKKSTSTNQTIDYNSYAKRHNRSGSTFP</sequence>
<feature type="compositionally biased region" description="Polar residues" evidence="1">
    <location>
        <begin position="63"/>
        <end position="76"/>
    </location>
</feature>
<evidence type="ECO:0000313" key="2">
    <source>
        <dbReference type="EMBL" id="GFN74694.1"/>
    </source>
</evidence>
<comment type="caution">
    <text evidence="2">The sequence shown here is derived from an EMBL/GenBank/DDBJ whole genome shotgun (WGS) entry which is preliminary data.</text>
</comment>
<protein>
    <submittedName>
        <fullName evidence="2">Uncharacterized protein</fullName>
    </submittedName>
</protein>
<evidence type="ECO:0000313" key="3">
    <source>
        <dbReference type="Proteomes" id="UP000735302"/>
    </source>
</evidence>
<organism evidence="2 3">
    <name type="scientific">Plakobranchus ocellatus</name>
    <dbReference type="NCBI Taxonomy" id="259542"/>
    <lineage>
        <taxon>Eukaryota</taxon>
        <taxon>Metazoa</taxon>
        <taxon>Spiralia</taxon>
        <taxon>Lophotrochozoa</taxon>
        <taxon>Mollusca</taxon>
        <taxon>Gastropoda</taxon>
        <taxon>Heterobranchia</taxon>
        <taxon>Euthyneura</taxon>
        <taxon>Panpulmonata</taxon>
        <taxon>Sacoglossa</taxon>
        <taxon>Placobranchoidea</taxon>
        <taxon>Plakobranchidae</taxon>
        <taxon>Plakobranchus</taxon>
    </lineage>
</organism>
<name>A0AAV3XWA6_9GAST</name>
<dbReference type="Proteomes" id="UP000735302">
    <property type="component" value="Unassembled WGS sequence"/>
</dbReference>
<evidence type="ECO:0000256" key="1">
    <source>
        <dbReference type="SAM" id="MobiDB-lite"/>
    </source>
</evidence>
<feature type="region of interest" description="Disordered" evidence="1">
    <location>
        <begin position="63"/>
        <end position="91"/>
    </location>
</feature>
<keyword evidence="3" id="KW-1185">Reference proteome</keyword>
<gene>
    <name evidence="2" type="ORF">PoB_000120000</name>
</gene>
<reference evidence="2 3" key="1">
    <citation type="journal article" date="2021" name="Elife">
        <title>Chloroplast acquisition without the gene transfer in kleptoplastic sea slugs, Plakobranchus ocellatus.</title>
        <authorList>
            <person name="Maeda T."/>
            <person name="Takahashi S."/>
            <person name="Yoshida T."/>
            <person name="Shimamura S."/>
            <person name="Takaki Y."/>
            <person name="Nagai Y."/>
            <person name="Toyoda A."/>
            <person name="Suzuki Y."/>
            <person name="Arimoto A."/>
            <person name="Ishii H."/>
            <person name="Satoh N."/>
            <person name="Nishiyama T."/>
            <person name="Hasebe M."/>
            <person name="Maruyama T."/>
            <person name="Minagawa J."/>
            <person name="Obokata J."/>
            <person name="Shigenobu S."/>
        </authorList>
    </citation>
    <scope>NUCLEOTIDE SEQUENCE [LARGE SCALE GENOMIC DNA]</scope>
</reference>
<dbReference type="AlphaFoldDB" id="A0AAV3XWA6"/>
<dbReference type="EMBL" id="BLXT01000154">
    <property type="protein sequence ID" value="GFN74694.1"/>
    <property type="molecule type" value="Genomic_DNA"/>
</dbReference>
<accession>A0AAV3XWA6</accession>